<reference evidence="2" key="1">
    <citation type="submission" date="2019-04" db="EMBL/GenBank/DDBJ databases">
        <authorList>
            <person name="Alioto T."/>
            <person name="Alioto T."/>
        </authorList>
    </citation>
    <scope>NUCLEOTIDE SEQUENCE [LARGE SCALE GENOMIC DNA]</scope>
</reference>
<sequence length="200" mass="21650">MRAGARLPRRRQLQQQQQPRRRPPLLWPMNADPPPPPWVWMVPGAAGLLRLGPGVAPPPLLLAAAQPAAAPLLPGLPGWPAPGEPLLPLLPLPSAPDHAAVHHYPLLHGQICKACFYLYRPTSERSVSAEDVDTREAWSHSAAAKCGGSSEGPQPPPPPGSQLPVCCFCHLNSVGFSLLCFLYFPSDWSPRSVAFKRIVM</sequence>
<dbReference type="AlphaFoldDB" id="A0A5E4C2P3"/>
<accession>A0A5E4C2P3</accession>
<evidence type="ECO:0000313" key="2">
    <source>
        <dbReference type="EMBL" id="VTJ75896.1"/>
    </source>
</evidence>
<protein>
    <submittedName>
        <fullName evidence="2">Uncharacterized protein</fullName>
    </submittedName>
</protein>
<feature type="region of interest" description="Disordered" evidence="1">
    <location>
        <begin position="1"/>
        <end position="28"/>
    </location>
</feature>
<dbReference type="Proteomes" id="UP000335636">
    <property type="component" value="Unassembled WGS sequence"/>
</dbReference>
<proteinExistence type="predicted"/>
<evidence type="ECO:0000256" key="1">
    <source>
        <dbReference type="SAM" id="MobiDB-lite"/>
    </source>
</evidence>
<organism evidence="2 3">
    <name type="scientific">Marmota monax</name>
    <name type="common">Woodchuck</name>
    <dbReference type="NCBI Taxonomy" id="9995"/>
    <lineage>
        <taxon>Eukaryota</taxon>
        <taxon>Metazoa</taxon>
        <taxon>Chordata</taxon>
        <taxon>Craniata</taxon>
        <taxon>Vertebrata</taxon>
        <taxon>Euteleostomi</taxon>
        <taxon>Mammalia</taxon>
        <taxon>Eutheria</taxon>
        <taxon>Euarchontoglires</taxon>
        <taxon>Glires</taxon>
        <taxon>Rodentia</taxon>
        <taxon>Sciuromorpha</taxon>
        <taxon>Sciuridae</taxon>
        <taxon>Xerinae</taxon>
        <taxon>Marmotini</taxon>
        <taxon>Marmota</taxon>
    </lineage>
</organism>
<keyword evidence="3" id="KW-1185">Reference proteome</keyword>
<evidence type="ECO:0000313" key="3">
    <source>
        <dbReference type="Proteomes" id="UP000335636"/>
    </source>
</evidence>
<gene>
    <name evidence="2" type="ORF">MONAX_5E039940</name>
</gene>
<dbReference type="EMBL" id="CABDUW010000833">
    <property type="protein sequence ID" value="VTJ75896.1"/>
    <property type="molecule type" value="Genomic_DNA"/>
</dbReference>
<name>A0A5E4C2P3_MARMO</name>
<comment type="caution">
    <text evidence="2">The sequence shown here is derived from an EMBL/GenBank/DDBJ whole genome shotgun (WGS) entry which is preliminary data.</text>
</comment>